<comment type="pathway">
    <text evidence="3 9">Cofactor biosynthesis; tetrahydrofolate biosynthesis; 7,8-dihydrofolate from 2-amino-4-hydroxy-6-hydroxymethyl-7,8-dihydropteridine diphosphate and 4-aminobenzoate: step 1/2.</text>
</comment>
<dbReference type="PANTHER" id="PTHR20941">
    <property type="entry name" value="FOLATE SYNTHESIS PROTEINS"/>
    <property type="match status" value="1"/>
</dbReference>
<evidence type="ECO:0000256" key="7">
    <source>
        <dbReference type="ARBA" id="ARBA00022842"/>
    </source>
</evidence>
<dbReference type="InterPro" id="IPR000489">
    <property type="entry name" value="Pterin-binding_dom"/>
</dbReference>
<gene>
    <name evidence="11" type="primary">folP</name>
    <name evidence="11" type="ORF">ACKVE0_03180</name>
</gene>
<evidence type="ECO:0000256" key="1">
    <source>
        <dbReference type="ARBA" id="ARBA00000012"/>
    </source>
</evidence>
<evidence type="ECO:0000256" key="2">
    <source>
        <dbReference type="ARBA" id="ARBA00001946"/>
    </source>
</evidence>
<dbReference type="CDD" id="cd00739">
    <property type="entry name" value="DHPS"/>
    <property type="match status" value="1"/>
</dbReference>
<dbReference type="SUPFAM" id="SSF51717">
    <property type="entry name" value="Dihydropteroate synthetase-like"/>
    <property type="match status" value="1"/>
</dbReference>
<dbReference type="PANTHER" id="PTHR20941:SF1">
    <property type="entry name" value="FOLIC ACID SYNTHESIS PROTEIN FOL1"/>
    <property type="match status" value="1"/>
</dbReference>
<organism evidence="11 12">
    <name type="scientific">Acinetobacter albensis</name>
    <dbReference type="NCBI Taxonomy" id="1673609"/>
    <lineage>
        <taxon>Bacteria</taxon>
        <taxon>Pseudomonadati</taxon>
        <taxon>Pseudomonadota</taxon>
        <taxon>Gammaproteobacteria</taxon>
        <taxon>Moraxellales</taxon>
        <taxon>Moraxellaceae</taxon>
        <taxon>Acinetobacter</taxon>
    </lineage>
</organism>
<evidence type="ECO:0000259" key="10">
    <source>
        <dbReference type="PROSITE" id="PS50972"/>
    </source>
</evidence>
<evidence type="ECO:0000256" key="6">
    <source>
        <dbReference type="ARBA" id="ARBA00022723"/>
    </source>
</evidence>
<comment type="similarity">
    <text evidence="9">Belongs to the DHPS family.</text>
</comment>
<proteinExistence type="inferred from homology"/>
<keyword evidence="7 9" id="KW-0460">Magnesium</keyword>
<protein>
    <recommendedName>
        <fullName evidence="4 9">Dihydropteroate synthase</fullName>
        <shortName evidence="9">DHPS</shortName>
        <ecNumber evidence="4 9">2.5.1.15</ecNumber>
    </recommendedName>
    <alternativeName>
        <fullName evidence="9">Dihydropteroate pyrophosphorylase</fullName>
    </alternativeName>
</protein>
<dbReference type="EMBL" id="JBJXCW010000002">
    <property type="protein sequence ID" value="MFN0296539.1"/>
    <property type="molecule type" value="Genomic_DNA"/>
</dbReference>
<dbReference type="Proteomes" id="UP001632339">
    <property type="component" value="Unassembled WGS sequence"/>
</dbReference>
<dbReference type="PROSITE" id="PS00792">
    <property type="entry name" value="DHPS_1"/>
    <property type="match status" value="1"/>
</dbReference>
<comment type="catalytic activity">
    <reaction evidence="1">
        <text>(7,8-dihydropterin-6-yl)methyl diphosphate + 4-aminobenzoate = 7,8-dihydropteroate + diphosphate</text>
        <dbReference type="Rhea" id="RHEA:19949"/>
        <dbReference type="ChEBI" id="CHEBI:17836"/>
        <dbReference type="ChEBI" id="CHEBI:17839"/>
        <dbReference type="ChEBI" id="CHEBI:33019"/>
        <dbReference type="ChEBI" id="CHEBI:72950"/>
        <dbReference type="EC" id="2.5.1.15"/>
    </reaction>
</comment>
<keyword evidence="12" id="KW-1185">Reference proteome</keyword>
<dbReference type="InterPro" id="IPR045031">
    <property type="entry name" value="DHP_synth-like"/>
</dbReference>
<feature type="domain" description="Pterin-binding" evidence="10">
    <location>
        <begin position="23"/>
        <end position="275"/>
    </location>
</feature>
<dbReference type="GO" id="GO:0004156">
    <property type="term" value="F:dihydropteroate synthase activity"/>
    <property type="evidence" value="ECO:0007669"/>
    <property type="project" value="UniProtKB-EC"/>
</dbReference>
<evidence type="ECO:0000256" key="4">
    <source>
        <dbReference type="ARBA" id="ARBA00012458"/>
    </source>
</evidence>
<keyword evidence="5 9" id="KW-0808">Transferase</keyword>
<dbReference type="Pfam" id="PF00809">
    <property type="entry name" value="Pterin_bind"/>
    <property type="match status" value="1"/>
</dbReference>
<dbReference type="RefSeq" id="WP_409139601.1">
    <property type="nucleotide sequence ID" value="NZ_JBJXCW010000002.1"/>
</dbReference>
<evidence type="ECO:0000256" key="8">
    <source>
        <dbReference type="ARBA" id="ARBA00022909"/>
    </source>
</evidence>
<evidence type="ECO:0000256" key="5">
    <source>
        <dbReference type="ARBA" id="ARBA00022679"/>
    </source>
</evidence>
<dbReference type="PROSITE" id="PS50972">
    <property type="entry name" value="PTERIN_BINDING"/>
    <property type="match status" value="1"/>
</dbReference>
<dbReference type="NCBIfam" id="TIGR01496">
    <property type="entry name" value="DHPS"/>
    <property type="match status" value="1"/>
</dbReference>
<dbReference type="PROSITE" id="PS00793">
    <property type="entry name" value="DHPS_2"/>
    <property type="match status" value="1"/>
</dbReference>
<dbReference type="Gene3D" id="3.20.20.20">
    <property type="entry name" value="Dihydropteroate synthase-like"/>
    <property type="match status" value="1"/>
</dbReference>
<sequence>MKLMPLPKRVLQCGQHHLDLAQPHVMGILNVTPDSFSDGGKHNSQEQAVAYALQMIADGATVIDIGGESTRPGALVVEVQEEIRRVVPVVEELAQHNVIISIDTSQPEVMRKAVQAGAHIWNDVRALTRPNALITAAELDIPVIIMHMRGEPTTMNNLNQYSDVTRDVMGELQQRINAALAVGIKSENIMIDPGFGFAKNAQQNLKLLQEFHLLTSLGYPILSALSRKRFIGEVLDESNAQNRVVGSVVAHLLSIQQGACMVRVHDVKATSDALKIWQAMNCA</sequence>
<reference evidence="11 12" key="1">
    <citation type="submission" date="2024-12" db="EMBL/GenBank/DDBJ databases">
        <title>C001-4G Acinetobacter sp. assembled genome.</title>
        <authorList>
            <person name="D'Arcy K."/>
            <person name="Kingdon A.D.H."/>
            <person name="Breen A."/>
            <person name="Mckeown C."/>
            <person name="Allman E."/>
            <person name="Sharma P."/>
            <person name="Mcleman A."/>
            <person name="Roberts A.P."/>
        </authorList>
    </citation>
    <scope>NUCLEOTIDE SEQUENCE [LARGE SCALE GENOMIC DNA]</scope>
    <source>
        <strain evidence="11 12">C1-4G</strain>
    </source>
</reference>
<comment type="cofactor">
    <cofactor evidence="2 9">
        <name>Mg(2+)</name>
        <dbReference type="ChEBI" id="CHEBI:18420"/>
    </cofactor>
</comment>
<name>A0ABW9JTC1_9GAMM</name>
<dbReference type="InterPro" id="IPR011005">
    <property type="entry name" value="Dihydropteroate_synth-like_sf"/>
</dbReference>
<keyword evidence="6 9" id="KW-0479">Metal-binding</keyword>
<comment type="caution">
    <text evidence="11">The sequence shown here is derived from an EMBL/GenBank/DDBJ whole genome shotgun (WGS) entry which is preliminary data.</text>
</comment>
<evidence type="ECO:0000313" key="11">
    <source>
        <dbReference type="EMBL" id="MFN0296539.1"/>
    </source>
</evidence>
<accession>A0ABW9JTC1</accession>
<keyword evidence="8 9" id="KW-0289">Folate biosynthesis</keyword>
<evidence type="ECO:0000256" key="3">
    <source>
        <dbReference type="ARBA" id="ARBA00004763"/>
    </source>
</evidence>
<dbReference type="InterPro" id="IPR006390">
    <property type="entry name" value="DHP_synth_dom"/>
</dbReference>
<evidence type="ECO:0000256" key="9">
    <source>
        <dbReference type="RuleBase" id="RU361205"/>
    </source>
</evidence>
<evidence type="ECO:0000313" key="12">
    <source>
        <dbReference type="Proteomes" id="UP001632339"/>
    </source>
</evidence>
<comment type="function">
    <text evidence="9">Catalyzes the condensation of para-aminobenzoate (pABA) with 6-hydroxymethyl-7,8-dihydropterin diphosphate (DHPt-PP) to form 7,8-dihydropteroate (H2Pte), the immediate precursor of folate derivatives.</text>
</comment>
<dbReference type="EC" id="2.5.1.15" evidence="4 9"/>